<evidence type="ECO:0000256" key="1">
    <source>
        <dbReference type="SAM" id="MobiDB-lite"/>
    </source>
</evidence>
<feature type="region of interest" description="Disordered" evidence="1">
    <location>
        <begin position="617"/>
        <end position="646"/>
    </location>
</feature>
<evidence type="ECO:0000313" key="3">
    <source>
        <dbReference type="EMBL" id="MBH0777944.1"/>
    </source>
</evidence>
<keyword evidence="2" id="KW-0472">Membrane</keyword>
<comment type="caution">
    <text evidence="3">The sequence shown here is derived from an EMBL/GenBank/DDBJ whole genome shotgun (WGS) entry which is preliminary data.</text>
</comment>
<feature type="transmembrane region" description="Helical" evidence="2">
    <location>
        <begin position="166"/>
        <end position="188"/>
    </location>
</feature>
<feature type="compositionally biased region" description="Basic residues" evidence="1">
    <location>
        <begin position="617"/>
        <end position="627"/>
    </location>
</feature>
<keyword evidence="4" id="KW-1185">Reference proteome</keyword>
<feature type="transmembrane region" description="Helical" evidence="2">
    <location>
        <begin position="271"/>
        <end position="290"/>
    </location>
</feature>
<accession>A0A931IAN7</accession>
<dbReference type="EMBL" id="JADMLG010000006">
    <property type="protein sequence ID" value="MBH0777944.1"/>
    <property type="molecule type" value="Genomic_DNA"/>
</dbReference>
<protein>
    <submittedName>
        <fullName evidence="3">Uncharacterized protein</fullName>
    </submittedName>
</protein>
<feature type="transmembrane region" description="Helical" evidence="2">
    <location>
        <begin position="133"/>
        <end position="154"/>
    </location>
</feature>
<name>A0A931IAN7_9NOCA</name>
<gene>
    <name evidence="3" type="ORF">IT779_16835</name>
</gene>
<evidence type="ECO:0000256" key="2">
    <source>
        <dbReference type="SAM" id="Phobius"/>
    </source>
</evidence>
<reference evidence="3" key="1">
    <citation type="submission" date="2020-11" db="EMBL/GenBank/DDBJ databases">
        <title>Nocardia NEAU-351.nov., a novel actinomycete isolated from the cow dung.</title>
        <authorList>
            <person name="Zhang X."/>
        </authorList>
    </citation>
    <scope>NUCLEOTIDE SEQUENCE</scope>
    <source>
        <strain evidence="3">NEAU-351</strain>
    </source>
</reference>
<dbReference type="AlphaFoldDB" id="A0A931IAN7"/>
<evidence type="ECO:0000313" key="4">
    <source>
        <dbReference type="Proteomes" id="UP000655751"/>
    </source>
</evidence>
<feature type="transmembrane region" description="Helical" evidence="2">
    <location>
        <begin position="302"/>
        <end position="322"/>
    </location>
</feature>
<dbReference type="RefSeq" id="WP_196150256.1">
    <property type="nucleotide sequence ID" value="NZ_JADMLG010000006.1"/>
</dbReference>
<organism evidence="3 4">
    <name type="scientific">Nocardia bovistercoris</name>
    <dbReference type="NCBI Taxonomy" id="2785916"/>
    <lineage>
        <taxon>Bacteria</taxon>
        <taxon>Bacillati</taxon>
        <taxon>Actinomycetota</taxon>
        <taxon>Actinomycetes</taxon>
        <taxon>Mycobacteriales</taxon>
        <taxon>Nocardiaceae</taxon>
        <taxon>Nocardia</taxon>
    </lineage>
</organism>
<proteinExistence type="predicted"/>
<keyword evidence="2" id="KW-0812">Transmembrane</keyword>
<keyword evidence="2" id="KW-1133">Transmembrane helix</keyword>
<feature type="transmembrane region" description="Helical" evidence="2">
    <location>
        <begin position="334"/>
        <end position="356"/>
    </location>
</feature>
<sequence>MDATAPTQDLAKQLSLSFLRAKLYPESDSRHDEVYRLRAARLLTENDRVARAIEVEFGELFQNNTALHQSVNTAVSRCGRRKLLECVDRSLRDRPHTCAALLALTQSALDDGREGDGNVAESRSFAEWLRRNVALGMLQILILTPLVIAYFAVWNDETRHTGEEPVGIALLKVFLVWVLSFVPSWLYIRFLGQRAGALWNEYVIHLHRLAVDEPRYLPRPPRSSEFYQEWIADRGYLQDEEGNIYRQKFNAYYGRAVSSARGRDFVVKTETLFPVMLTAVIFSTCWTATLADTNFLKDPHTVWDALKFGFFGAYAFTFQSLIRRYFQSDLRPSAYASAVLRLVVVFTTVATLFQILDPVERGGGGAAVAFVVGSFPIVGIYALHRTAAVTLRAAVPQLTPKYPLNQIDGLNVWYESRLVEEGIEDMQSLVTANLVDVMLHTRVPLARLVDWIDQATLYLHLDHSEITRGQERRAWSRGVLPRRRRPECRGVTLEQLERARLQVAPAAAKAPESGAKAPAESVDRVGGSVGKTVRAGTRTRIELRQLGIRTATDLLVAFPPAQIDPRTPTEAPLRAFACLVPKGIDVEQIRLLARVLDEDADLVPVWNWHRRGARVRPPRRAPHRAMTVRRPPDAPGPVPFTVGSGR</sequence>
<dbReference type="Proteomes" id="UP000655751">
    <property type="component" value="Unassembled WGS sequence"/>
</dbReference>
<feature type="transmembrane region" description="Helical" evidence="2">
    <location>
        <begin position="362"/>
        <end position="383"/>
    </location>
</feature>